<dbReference type="PATRIC" id="fig|1423734.3.peg.3183"/>
<keyword evidence="7" id="KW-1185">Reference proteome</keyword>
<gene>
    <name evidence="5" type="primary">aroD</name>
    <name evidence="6" type="ORF">FC83_GL003133</name>
</gene>
<dbReference type="GO" id="GO:0009073">
    <property type="term" value="P:aromatic amino acid family biosynthetic process"/>
    <property type="evidence" value="ECO:0007669"/>
    <property type="project" value="UniProtKB-KW"/>
</dbReference>
<dbReference type="UniPathway" id="UPA00053">
    <property type="reaction ID" value="UER00086"/>
</dbReference>
<dbReference type="InterPro" id="IPR001381">
    <property type="entry name" value="DHquinase_I"/>
</dbReference>
<dbReference type="CDD" id="cd00502">
    <property type="entry name" value="DHQase_I"/>
    <property type="match status" value="1"/>
</dbReference>
<feature type="binding site" evidence="5">
    <location>
        <position position="215"/>
    </location>
    <ligand>
        <name>3-dehydroquinate</name>
        <dbReference type="ChEBI" id="CHEBI:32364"/>
    </ligand>
</feature>
<dbReference type="FunFam" id="3.20.20.70:FF:000047">
    <property type="entry name" value="3-dehydroquinate dehydratase"/>
    <property type="match status" value="1"/>
</dbReference>
<evidence type="ECO:0000313" key="6">
    <source>
        <dbReference type="EMBL" id="KRM33055.1"/>
    </source>
</evidence>
<comment type="caution">
    <text evidence="6">The sequence shown here is derived from an EMBL/GenBank/DDBJ whole genome shotgun (WGS) entry which is preliminary data.</text>
</comment>
<evidence type="ECO:0000256" key="4">
    <source>
        <dbReference type="ARBA" id="ARBA00023270"/>
    </source>
</evidence>
<feature type="active site" description="Schiff-base intermediate with substrate" evidence="5">
    <location>
        <position position="173"/>
    </location>
</feature>
<dbReference type="GO" id="GO:0046279">
    <property type="term" value="P:3,4-dihydroxybenzoate biosynthetic process"/>
    <property type="evidence" value="ECO:0007669"/>
    <property type="project" value="UniProtKB-ARBA"/>
</dbReference>
<dbReference type="RefSeq" id="WP_035450986.1">
    <property type="nucleotide sequence ID" value="NZ_AZGA01000057.1"/>
</dbReference>
<comment type="similarity">
    <text evidence="5">Belongs to the type-I 3-dehydroquinase family.</text>
</comment>
<comment type="catalytic activity">
    <reaction evidence="1 5">
        <text>3-dehydroquinate = 3-dehydroshikimate + H2O</text>
        <dbReference type="Rhea" id="RHEA:21096"/>
        <dbReference type="ChEBI" id="CHEBI:15377"/>
        <dbReference type="ChEBI" id="CHEBI:16630"/>
        <dbReference type="ChEBI" id="CHEBI:32364"/>
        <dbReference type="EC" id="4.2.1.10"/>
    </reaction>
</comment>
<dbReference type="eggNOG" id="COG0710">
    <property type="taxonomic scope" value="Bacteria"/>
</dbReference>
<dbReference type="InterPro" id="IPR050146">
    <property type="entry name" value="Type-I_3-dehydroquinase"/>
</dbReference>
<dbReference type="GO" id="GO:0008652">
    <property type="term" value="P:amino acid biosynthetic process"/>
    <property type="evidence" value="ECO:0007669"/>
    <property type="project" value="UniProtKB-KW"/>
</dbReference>
<keyword evidence="3 5" id="KW-0456">Lyase</keyword>
<dbReference type="EC" id="4.2.1.10" evidence="5"/>
<dbReference type="NCBIfam" id="TIGR01093">
    <property type="entry name" value="aroD"/>
    <property type="match status" value="1"/>
</dbReference>
<dbReference type="STRING" id="1423734.FC83_GL003133"/>
<dbReference type="PANTHER" id="PTHR43699:SF1">
    <property type="entry name" value="3-DEHYDROQUINATE DEHYDRATASE"/>
    <property type="match status" value="1"/>
</dbReference>
<dbReference type="AlphaFoldDB" id="X0PD19"/>
<accession>X0PD19</accession>
<dbReference type="EMBL" id="AZGA01000057">
    <property type="protein sequence ID" value="KRM33055.1"/>
    <property type="molecule type" value="Genomic_DNA"/>
</dbReference>
<protein>
    <recommendedName>
        <fullName evidence="5">3-dehydroquinate dehydratase</fullName>
        <shortName evidence="5">3-dehydroquinase</shortName>
        <ecNumber evidence="5">4.2.1.10</ecNumber>
    </recommendedName>
    <alternativeName>
        <fullName evidence="5">Type I DHQase</fullName>
    </alternativeName>
    <alternativeName>
        <fullName evidence="5">Type I dehydroquinase</fullName>
        <shortName evidence="5">DHQ1</shortName>
    </alternativeName>
</protein>
<dbReference type="InterPro" id="IPR013785">
    <property type="entry name" value="Aldolase_TIM"/>
</dbReference>
<comment type="subunit">
    <text evidence="5">Homodimer.</text>
</comment>
<feature type="binding site" evidence="5">
    <location>
        <position position="234"/>
    </location>
    <ligand>
        <name>3-dehydroquinate</name>
        <dbReference type="ChEBI" id="CHEBI:32364"/>
    </ligand>
</feature>
<comment type="caution">
    <text evidence="5">Lacks conserved residue(s) required for the propagation of feature annotation.</text>
</comment>
<feature type="active site" description="Proton donor/acceptor" evidence="5">
    <location>
        <position position="146"/>
    </location>
</feature>
<proteinExistence type="inferred from homology"/>
<comment type="pathway">
    <text evidence="5">Metabolic intermediate biosynthesis; chorismate biosynthesis; chorismate from D-erythrose 4-phosphate and phosphoenolpyruvate: step 3/7.</text>
</comment>
<sequence length="254" mass="27068">MTTTFNMGPITLGVQAPTQVAVPITAKTLPEVLEQGQAISTSTADLAEWRLDYLPDLGEASLKKTGAALETALHNQHKGLLVTLRTKAQGGNFSGDGEAYLNQLQFLLQQGLGDALDLEWTTDPEWRRQILKASALLGVPVVLSHHDFKATPSLAALQDQLTQMATLKPALLKIAVMPQSTTDVLTILQVAQWAATTLEAPLAIMGMGTLGKLTRVSGNLFPSALTFATIDQASAPGQINLAHTQEILTLLQGN</sequence>
<evidence type="ECO:0000256" key="5">
    <source>
        <dbReference type="HAMAP-Rule" id="MF_00214"/>
    </source>
</evidence>
<evidence type="ECO:0000256" key="1">
    <source>
        <dbReference type="ARBA" id="ARBA00001864"/>
    </source>
</evidence>
<dbReference type="OrthoDB" id="9813659at2"/>
<dbReference type="HAMAP" id="MF_00214">
    <property type="entry name" value="AroD"/>
    <property type="match status" value="1"/>
</dbReference>
<dbReference type="Proteomes" id="UP000051236">
    <property type="component" value="Unassembled WGS sequence"/>
</dbReference>
<evidence type="ECO:0000256" key="3">
    <source>
        <dbReference type="ARBA" id="ARBA00023239"/>
    </source>
</evidence>
<dbReference type="SUPFAM" id="SSF51569">
    <property type="entry name" value="Aldolase"/>
    <property type="match status" value="1"/>
</dbReference>
<dbReference type="Pfam" id="PF01487">
    <property type="entry name" value="DHquinase_I"/>
    <property type="match status" value="1"/>
</dbReference>
<dbReference type="PANTHER" id="PTHR43699">
    <property type="entry name" value="3-DEHYDROQUINATE DEHYDRATASE"/>
    <property type="match status" value="1"/>
</dbReference>
<dbReference type="GO" id="GO:0003855">
    <property type="term" value="F:3-dehydroquinate dehydratase activity"/>
    <property type="evidence" value="ECO:0007669"/>
    <property type="project" value="UniProtKB-UniRule"/>
</dbReference>
<keyword evidence="4 5" id="KW-0704">Schiff base</keyword>
<organism evidence="6 7">
    <name type="scientific">Agrilactobacillus composti DSM 18527 = JCM 14202</name>
    <dbReference type="NCBI Taxonomy" id="1423734"/>
    <lineage>
        <taxon>Bacteria</taxon>
        <taxon>Bacillati</taxon>
        <taxon>Bacillota</taxon>
        <taxon>Bacilli</taxon>
        <taxon>Lactobacillales</taxon>
        <taxon>Lactobacillaceae</taxon>
        <taxon>Agrilactobacillus</taxon>
    </lineage>
</organism>
<keyword evidence="2 5" id="KW-0057">Aromatic amino acid biosynthesis</keyword>
<feature type="binding site" evidence="5">
    <location>
        <position position="85"/>
    </location>
    <ligand>
        <name>3-dehydroquinate</name>
        <dbReference type="ChEBI" id="CHEBI:32364"/>
    </ligand>
</feature>
<keyword evidence="5" id="KW-0028">Amino-acid biosynthesis</keyword>
<evidence type="ECO:0000256" key="2">
    <source>
        <dbReference type="ARBA" id="ARBA00023141"/>
    </source>
</evidence>
<dbReference type="GO" id="GO:0009423">
    <property type="term" value="P:chorismate biosynthetic process"/>
    <property type="evidence" value="ECO:0007669"/>
    <property type="project" value="UniProtKB-UniRule"/>
</dbReference>
<feature type="binding site" evidence="5">
    <location>
        <position position="238"/>
    </location>
    <ligand>
        <name>3-dehydroquinate</name>
        <dbReference type="ChEBI" id="CHEBI:32364"/>
    </ligand>
</feature>
<name>X0PD19_9LACO</name>
<feature type="binding site" evidence="5">
    <location>
        <begin position="48"/>
        <end position="50"/>
    </location>
    <ligand>
        <name>3-dehydroquinate</name>
        <dbReference type="ChEBI" id="CHEBI:32364"/>
    </ligand>
</feature>
<dbReference type="Gene3D" id="3.20.20.70">
    <property type="entry name" value="Aldolase class I"/>
    <property type="match status" value="1"/>
</dbReference>
<evidence type="ECO:0000313" key="7">
    <source>
        <dbReference type="Proteomes" id="UP000051236"/>
    </source>
</evidence>
<reference evidence="6 7" key="1">
    <citation type="journal article" date="2015" name="Genome Announc.">
        <title>Expanding the biotechnology potential of lactobacilli through comparative genomics of 213 strains and associated genera.</title>
        <authorList>
            <person name="Sun Z."/>
            <person name="Harris H.M."/>
            <person name="McCann A."/>
            <person name="Guo C."/>
            <person name="Argimon S."/>
            <person name="Zhang W."/>
            <person name="Yang X."/>
            <person name="Jeffery I.B."/>
            <person name="Cooney J.C."/>
            <person name="Kagawa T.F."/>
            <person name="Liu W."/>
            <person name="Song Y."/>
            <person name="Salvetti E."/>
            <person name="Wrobel A."/>
            <person name="Rasinkangas P."/>
            <person name="Parkhill J."/>
            <person name="Rea M.C."/>
            <person name="O'Sullivan O."/>
            <person name="Ritari J."/>
            <person name="Douillard F.P."/>
            <person name="Paul Ross R."/>
            <person name="Yang R."/>
            <person name="Briner A.E."/>
            <person name="Felis G.E."/>
            <person name="de Vos W.M."/>
            <person name="Barrangou R."/>
            <person name="Klaenhammer T.R."/>
            <person name="Caufield P.W."/>
            <person name="Cui Y."/>
            <person name="Zhang H."/>
            <person name="O'Toole P.W."/>
        </authorList>
    </citation>
    <scope>NUCLEOTIDE SEQUENCE [LARGE SCALE GENOMIC DNA]</scope>
    <source>
        <strain evidence="6 7">DSM 18527</strain>
    </source>
</reference>
<comment type="function">
    <text evidence="5">Involved in the third step of the chorismate pathway, which leads to the biosynthesis of aromatic amino acids. Catalyzes the cis-dehydration of 3-dehydroquinate (DHQ) and introduces the first double bond of the aromatic ring to yield 3-dehydroshikimate.</text>
</comment>